<dbReference type="InterPro" id="IPR045008">
    <property type="entry name" value="ACX4-like"/>
</dbReference>
<evidence type="ECO:0000259" key="6">
    <source>
        <dbReference type="Pfam" id="PF00441"/>
    </source>
</evidence>
<keyword evidence="10" id="KW-1185">Reference proteome</keyword>
<dbReference type="GO" id="GO:0003995">
    <property type="term" value="F:acyl-CoA dehydrogenase activity"/>
    <property type="evidence" value="ECO:0007669"/>
    <property type="project" value="InterPro"/>
</dbReference>
<dbReference type="Gene3D" id="1.10.540.10">
    <property type="entry name" value="Acyl-CoA dehydrogenase/oxidase, N-terminal domain"/>
    <property type="match status" value="1"/>
</dbReference>
<protein>
    <recommendedName>
        <fullName evidence="11">Acyl-CoA oxidase</fullName>
    </recommendedName>
</protein>
<dbReference type="FunFam" id="2.40.110.10:FF:000013">
    <property type="entry name" value="Acyl-coenzyme A oxidase 4 peroxisomal"/>
    <property type="match status" value="1"/>
</dbReference>
<organism evidence="9 10">
    <name type="scientific">Blepharisma stoltei</name>
    <dbReference type="NCBI Taxonomy" id="1481888"/>
    <lineage>
        <taxon>Eukaryota</taxon>
        <taxon>Sar</taxon>
        <taxon>Alveolata</taxon>
        <taxon>Ciliophora</taxon>
        <taxon>Postciliodesmatophora</taxon>
        <taxon>Heterotrichea</taxon>
        <taxon>Heterotrichida</taxon>
        <taxon>Blepharismidae</taxon>
        <taxon>Blepharisma</taxon>
    </lineage>
</organism>
<evidence type="ECO:0008006" key="11">
    <source>
        <dbReference type="Google" id="ProtNLM"/>
    </source>
</evidence>
<dbReference type="GO" id="GO:0006635">
    <property type="term" value="P:fatty acid beta-oxidation"/>
    <property type="evidence" value="ECO:0007669"/>
    <property type="project" value="InterPro"/>
</dbReference>
<feature type="domain" description="Acyl-CoA oxidase/dehydrogenase middle" evidence="7">
    <location>
        <begin position="159"/>
        <end position="251"/>
    </location>
</feature>
<feature type="domain" description="Acyl-CoA dehydrogenase/oxidase N-terminal" evidence="8">
    <location>
        <begin position="50"/>
        <end position="153"/>
    </location>
</feature>
<dbReference type="Proteomes" id="UP001162131">
    <property type="component" value="Unassembled WGS sequence"/>
</dbReference>
<comment type="caution">
    <text evidence="9">The sequence shown here is derived from an EMBL/GenBank/DDBJ whole genome shotgun (WGS) entry which is preliminary data.</text>
</comment>
<dbReference type="SUPFAM" id="SSF47203">
    <property type="entry name" value="Acyl-CoA dehydrogenase C-terminal domain-like"/>
    <property type="match status" value="1"/>
</dbReference>
<keyword evidence="3 5" id="KW-0285">Flavoprotein</keyword>
<evidence type="ECO:0000256" key="4">
    <source>
        <dbReference type="ARBA" id="ARBA00022827"/>
    </source>
</evidence>
<comment type="cofactor">
    <cofactor evidence="1 5">
        <name>FAD</name>
        <dbReference type="ChEBI" id="CHEBI:57692"/>
    </cofactor>
</comment>
<accession>A0AAU9K0E6</accession>
<keyword evidence="5" id="KW-0560">Oxidoreductase</keyword>
<dbReference type="InterPro" id="IPR006091">
    <property type="entry name" value="Acyl-CoA_Oxase/DH_mid-dom"/>
</dbReference>
<dbReference type="PANTHER" id="PTHR43188:SF1">
    <property type="entry name" value="ACYL-COA DEHYDROGENASE"/>
    <property type="match status" value="1"/>
</dbReference>
<reference evidence="9" key="1">
    <citation type="submission" date="2021-09" db="EMBL/GenBank/DDBJ databases">
        <authorList>
            <consortium name="AG Swart"/>
            <person name="Singh M."/>
            <person name="Singh A."/>
            <person name="Seah K."/>
            <person name="Emmerich C."/>
        </authorList>
    </citation>
    <scope>NUCLEOTIDE SEQUENCE</scope>
    <source>
        <strain evidence="9">ATCC30299</strain>
    </source>
</reference>
<dbReference type="Gene3D" id="1.20.140.10">
    <property type="entry name" value="Butyryl-CoA Dehydrogenase, subunit A, domain 3"/>
    <property type="match status" value="1"/>
</dbReference>
<dbReference type="InterPro" id="IPR009100">
    <property type="entry name" value="AcylCoA_DH/oxidase_NM_dom_sf"/>
</dbReference>
<evidence type="ECO:0000256" key="2">
    <source>
        <dbReference type="ARBA" id="ARBA00009347"/>
    </source>
</evidence>
<dbReference type="InterPro" id="IPR036250">
    <property type="entry name" value="AcylCo_DH-like_C"/>
</dbReference>
<dbReference type="PROSITE" id="PS00073">
    <property type="entry name" value="ACYL_COA_DH_2"/>
    <property type="match status" value="1"/>
</dbReference>
<gene>
    <name evidence="9" type="ORF">BSTOLATCC_MIC51231</name>
</gene>
<dbReference type="PANTHER" id="PTHR43188">
    <property type="entry name" value="ACYL-COENZYME A OXIDASE"/>
    <property type="match status" value="1"/>
</dbReference>
<evidence type="ECO:0000313" key="10">
    <source>
        <dbReference type="Proteomes" id="UP001162131"/>
    </source>
</evidence>
<name>A0AAU9K0E6_9CILI</name>
<keyword evidence="4 5" id="KW-0274">FAD</keyword>
<proteinExistence type="inferred from homology"/>
<dbReference type="Pfam" id="PF02770">
    <property type="entry name" value="Acyl-CoA_dh_M"/>
    <property type="match status" value="1"/>
</dbReference>
<sequence length="423" mass="46966">MSRRLNLVSKHLGQNLTENFKKSSLVTPYVQDPITFLHLDQLLPAEINSRRAQLRANLETNLAPFVAEWYEKAESPGILAEKFRSLGITGLSDEKYGCKKISLMEKSLILYELARIDCSLATFYVVMFSLTAHTIEELGTEEQKVKYLPKLCNLDMIGCWGLTEPDFGSDASALETTATPVKGGYVLNGVKRWIGNAILSDIMIIFARNITTNHVEGFIVNSKSNGVSVENIQRKLALRIVQNGNIFLKDVFVPANERLGKGHTFATGANEILEHSRMNIAWLAAGLIAGIYENSIKYIRERVQFRAPLASFQLNQEKLVRILAIYQAVFLMGWRVTNLLKQGKANVAQASLVKGWCTLVGREAAKLGRELMGGNGILIDNYVMKALVDMEVIYTYEGTYDICALIAGRAATGVTAFKPGYKA</sequence>
<evidence type="ECO:0000256" key="3">
    <source>
        <dbReference type="ARBA" id="ARBA00022630"/>
    </source>
</evidence>
<dbReference type="InterPro" id="IPR006089">
    <property type="entry name" value="Acyl-CoA_DH_CS"/>
</dbReference>
<dbReference type="InterPro" id="IPR037069">
    <property type="entry name" value="AcylCoA_DH/ox_N_sf"/>
</dbReference>
<evidence type="ECO:0000259" key="7">
    <source>
        <dbReference type="Pfam" id="PF02770"/>
    </source>
</evidence>
<dbReference type="InterPro" id="IPR009075">
    <property type="entry name" value="AcylCo_DH/oxidase_C"/>
</dbReference>
<dbReference type="GO" id="GO:0050660">
    <property type="term" value="F:flavin adenine dinucleotide binding"/>
    <property type="evidence" value="ECO:0007669"/>
    <property type="project" value="InterPro"/>
</dbReference>
<dbReference type="GO" id="GO:0005777">
    <property type="term" value="C:peroxisome"/>
    <property type="evidence" value="ECO:0007669"/>
    <property type="project" value="TreeGrafter"/>
</dbReference>
<evidence type="ECO:0000256" key="1">
    <source>
        <dbReference type="ARBA" id="ARBA00001974"/>
    </source>
</evidence>
<evidence type="ECO:0000256" key="5">
    <source>
        <dbReference type="RuleBase" id="RU362125"/>
    </source>
</evidence>
<dbReference type="Gene3D" id="2.40.110.10">
    <property type="entry name" value="Butyryl-CoA Dehydrogenase, subunit A, domain 2"/>
    <property type="match status" value="1"/>
</dbReference>
<dbReference type="Pfam" id="PF00441">
    <property type="entry name" value="Acyl-CoA_dh_1"/>
    <property type="match status" value="1"/>
</dbReference>
<dbReference type="SUPFAM" id="SSF56645">
    <property type="entry name" value="Acyl-CoA dehydrogenase NM domain-like"/>
    <property type="match status" value="1"/>
</dbReference>
<dbReference type="Pfam" id="PF02771">
    <property type="entry name" value="Acyl-CoA_dh_N"/>
    <property type="match status" value="1"/>
</dbReference>
<evidence type="ECO:0000259" key="8">
    <source>
        <dbReference type="Pfam" id="PF02771"/>
    </source>
</evidence>
<dbReference type="EMBL" id="CAJZBQ010000051">
    <property type="protein sequence ID" value="CAG9330650.1"/>
    <property type="molecule type" value="Genomic_DNA"/>
</dbReference>
<feature type="domain" description="Acyl-CoA dehydrogenase/oxidase C-terminal" evidence="6">
    <location>
        <begin position="269"/>
        <end position="410"/>
    </location>
</feature>
<dbReference type="InterPro" id="IPR046373">
    <property type="entry name" value="Acyl-CoA_Oxase/DH_mid-dom_sf"/>
</dbReference>
<evidence type="ECO:0000313" key="9">
    <source>
        <dbReference type="EMBL" id="CAG9330650.1"/>
    </source>
</evidence>
<dbReference type="AlphaFoldDB" id="A0AAU9K0E6"/>
<comment type="similarity">
    <text evidence="2 5">Belongs to the acyl-CoA dehydrogenase family.</text>
</comment>
<dbReference type="InterPro" id="IPR013786">
    <property type="entry name" value="AcylCoA_DH/ox_N"/>
</dbReference>